<dbReference type="RefSeq" id="WP_425346864.1">
    <property type="nucleotide sequence ID" value="NZ_JBGUBD010000013.1"/>
</dbReference>
<evidence type="ECO:0000256" key="1">
    <source>
        <dbReference type="SAM" id="MobiDB-lite"/>
    </source>
</evidence>
<keyword evidence="2" id="KW-0812">Transmembrane</keyword>
<feature type="compositionally biased region" description="Polar residues" evidence="1">
    <location>
        <begin position="1"/>
        <end position="13"/>
    </location>
</feature>
<reference evidence="3 4" key="1">
    <citation type="submission" date="2024-08" db="EMBL/GenBank/DDBJ databases">
        <title>Whole-genome sequencing of halo(alkali)philic microorganisms from hypersaline lakes.</title>
        <authorList>
            <person name="Sorokin D.Y."/>
            <person name="Merkel A.Y."/>
            <person name="Messina E."/>
            <person name="Yakimov M."/>
        </authorList>
    </citation>
    <scope>NUCLEOTIDE SEQUENCE [LARGE SCALE GENOMIC DNA]</scope>
    <source>
        <strain evidence="3 4">AB-hyl4</strain>
    </source>
</reference>
<evidence type="ECO:0000313" key="3">
    <source>
        <dbReference type="EMBL" id="MFA9479938.1"/>
    </source>
</evidence>
<keyword evidence="2" id="KW-1133">Transmembrane helix</keyword>
<dbReference type="Proteomes" id="UP001575105">
    <property type="component" value="Unassembled WGS sequence"/>
</dbReference>
<feature type="transmembrane region" description="Helical" evidence="2">
    <location>
        <begin position="28"/>
        <end position="52"/>
    </location>
</feature>
<gene>
    <name evidence="3" type="ORF">ACERK3_16765</name>
</gene>
<organism evidence="3 4">
    <name type="scientific">Natronomicrosphaera hydrolytica</name>
    <dbReference type="NCBI Taxonomy" id="3242702"/>
    <lineage>
        <taxon>Bacteria</taxon>
        <taxon>Pseudomonadati</taxon>
        <taxon>Planctomycetota</taxon>
        <taxon>Phycisphaerae</taxon>
        <taxon>Phycisphaerales</taxon>
        <taxon>Phycisphaeraceae</taxon>
        <taxon>Natronomicrosphaera</taxon>
    </lineage>
</organism>
<dbReference type="InterPro" id="IPR011990">
    <property type="entry name" value="TPR-like_helical_dom_sf"/>
</dbReference>
<evidence type="ECO:0008006" key="5">
    <source>
        <dbReference type="Google" id="ProtNLM"/>
    </source>
</evidence>
<keyword evidence="4" id="KW-1185">Reference proteome</keyword>
<keyword evidence="2" id="KW-0472">Membrane</keyword>
<accession>A0ABV4U8L0</accession>
<sequence length="358" mass="40375">MAQQETNSQQAQPQEPAKPRKPWFGTPTAILILGLLVWVLALAAAGGATVANHMLLQDATFTDEPTRIAFNYLVYFPSTLLAVLGVGIVVLAAVRWGVYGRDAVGVPDHRGQQEVVDLLKQVNQRLLISEAAKRIAYREQDLQALRHTIQMDVERGQFDAALVLVGELAQTYGYREEAETFREQIAVARSAEQDAKISESLARLDEILARHDFDRAGREAAKIQRLYPESERVRDVTRRVREARERYKMQLEREFLEAAEREDITQAMNVLKTMDKYLSEAEAAPLRETARGVIGKQRDNLGVQFKIAVQDKEWTAAVRVGEQIIREFPNTRMAEEVRAMIDLLRERAAGQQAVQATP</sequence>
<proteinExistence type="predicted"/>
<dbReference type="EMBL" id="JBGUBD010000013">
    <property type="protein sequence ID" value="MFA9479938.1"/>
    <property type="molecule type" value="Genomic_DNA"/>
</dbReference>
<protein>
    <recommendedName>
        <fullName evidence="5">Tetratricopeptide repeat protein</fullName>
    </recommendedName>
</protein>
<comment type="caution">
    <text evidence="3">The sequence shown here is derived from an EMBL/GenBank/DDBJ whole genome shotgun (WGS) entry which is preliminary data.</text>
</comment>
<feature type="transmembrane region" description="Helical" evidence="2">
    <location>
        <begin position="72"/>
        <end position="94"/>
    </location>
</feature>
<evidence type="ECO:0000256" key="2">
    <source>
        <dbReference type="SAM" id="Phobius"/>
    </source>
</evidence>
<feature type="region of interest" description="Disordered" evidence="1">
    <location>
        <begin position="1"/>
        <end position="22"/>
    </location>
</feature>
<dbReference type="Gene3D" id="1.25.40.10">
    <property type="entry name" value="Tetratricopeptide repeat domain"/>
    <property type="match status" value="1"/>
</dbReference>
<evidence type="ECO:0000313" key="4">
    <source>
        <dbReference type="Proteomes" id="UP001575105"/>
    </source>
</evidence>
<name>A0ABV4U8L0_9BACT</name>